<name>A0A2P5FEG9_TREOI</name>
<sequence length="85" mass="10251">MKNPWGVVVFMGKRPQEAFYFIFFLFGPSLLSFPRILRNWWRQVMVSSLGARIKSLGRKRSWFHQQTLTWAQCGERWSMKNLRII</sequence>
<dbReference type="OrthoDB" id="10476943at2759"/>
<accession>A0A2P5FEG9</accession>
<feature type="transmembrane region" description="Helical" evidence="1">
    <location>
        <begin position="18"/>
        <end position="37"/>
    </location>
</feature>
<keyword evidence="1" id="KW-1133">Transmembrane helix</keyword>
<evidence type="ECO:0008006" key="4">
    <source>
        <dbReference type="Google" id="ProtNLM"/>
    </source>
</evidence>
<organism evidence="2 3">
    <name type="scientific">Trema orientale</name>
    <name type="common">Charcoal tree</name>
    <name type="synonym">Celtis orientalis</name>
    <dbReference type="NCBI Taxonomy" id="63057"/>
    <lineage>
        <taxon>Eukaryota</taxon>
        <taxon>Viridiplantae</taxon>
        <taxon>Streptophyta</taxon>
        <taxon>Embryophyta</taxon>
        <taxon>Tracheophyta</taxon>
        <taxon>Spermatophyta</taxon>
        <taxon>Magnoliopsida</taxon>
        <taxon>eudicotyledons</taxon>
        <taxon>Gunneridae</taxon>
        <taxon>Pentapetalae</taxon>
        <taxon>rosids</taxon>
        <taxon>fabids</taxon>
        <taxon>Rosales</taxon>
        <taxon>Cannabaceae</taxon>
        <taxon>Trema</taxon>
    </lineage>
</organism>
<dbReference type="EMBL" id="JXTC01000040">
    <property type="protein sequence ID" value="PON96195.1"/>
    <property type="molecule type" value="Genomic_DNA"/>
</dbReference>
<evidence type="ECO:0000313" key="2">
    <source>
        <dbReference type="EMBL" id="PON96195.1"/>
    </source>
</evidence>
<gene>
    <name evidence="2" type="ORF">TorRG33x02_081250</name>
</gene>
<protein>
    <recommendedName>
        <fullName evidence="4">Transmembrane protein</fullName>
    </recommendedName>
</protein>
<dbReference type="Proteomes" id="UP000237000">
    <property type="component" value="Unassembled WGS sequence"/>
</dbReference>
<dbReference type="AlphaFoldDB" id="A0A2P5FEG9"/>
<keyword evidence="1" id="KW-0472">Membrane</keyword>
<evidence type="ECO:0000256" key="1">
    <source>
        <dbReference type="SAM" id="Phobius"/>
    </source>
</evidence>
<keyword evidence="3" id="KW-1185">Reference proteome</keyword>
<reference evidence="3" key="1">
    <citation type="submission" date="2016-06" db="EMBL/GenBank/DDBJ databases">
        <title>Parallel loss of symbiosis genes in relatives of nitrogen-fixing non-legume Parasponia.</title>
        <authorList>
            <person name="Van Velzen R."/>
            <person name="Holmer R."/>
            <person name="Bu F."/>
            <person name="Rutten L."/>
            <person name="Van Zeijl A."/>
            <person name="Liu W."/>
            <person name="Santuari L."/>
            <person name="Cao Q."/>
            <person name="Sharma T."/>
            <person name="Shen D."/>
            <person name="Roswanjaya Y."/>
            <person name="Wardhani T."/>
            <person name="Kalhor M.S."/>
            <person name="Jansen J."/>
            <person name="Van den Hoogen J."/>
            <person name="Gungor B."/>
            <person name="Hartog M."/>
            <person name="Hontelez J."/>
            <person name="Verver J."/>
            <person name="Yang W.-C."/>
            <person name="Schijlen E."/>
            <person name="Repin R."/>
            <person name="Schilthuizen M."/>
            <person name="Schranz E."/>
            <person name="Heidstra R."/>
            <person name="Miyata K."/>
            <person name="Fedorova E."/>
            <person name="Kohlen W."/>
            <person name="Bisseling T."/>
            <person name="Smit S."/>
            <person name="Geurts R."/>
        </authorList>
    </citation>
    <scope>NUCLEOTIDE SEQUENCE [LARGE SCALE GENOMIC DNA]</scope>
    <source>
        <strain evidence="3">cv. RG33-2</strain>
    </source>
</reference>
<proteinExistence type="predicted"/>
<comment type="caution">
    <text evidence="2">The sequence shown here is derived from an EMBL/GenBank/DDBJ whole genome shotgun (WGS) entry which is preliminary data.</text>
</comment>
<keyword evidence="1" id="KW-0812">Transmembrane</keyword>
<evidence type="ECO:0000313" key="3">
    <source>
        <dbReference type="Proteomes" id="UP000237000"/>
    </source>
</evidence>
<dbReference type="InParanoid" id="A0A2P5FEG9"/>